<protein>
    <submittedName>
        <fullName evidence="2">Uncharacterized protein</fullName>
    </submittedName>
</protein>
<feature type="compositionally biased region" description="Polar residues" evidence="1">
    <location>
        <begin position="13"/>
        <end position="24"/>
    </location>
</feature>
<feature type="region of interest" description="Disordered" evidence="1">
    <location>
        <begin position="1"/>
        <end position="24"/>
    </location>
</feature>
<feature type="compositionally biased region" description="Basic and acidic residues" evidence="1">
    <location>
        <begin position="1"/>
        <end position="12"/>
    </location>
</feature>
<name>K0ID05_NITGG</name>
<accession>K0ID05</accession>
<keyword evidence="3" id="KW-1185">Reference proteome</keyword>
<dbReference type="RefSeq" id="WP_015018091.1">
    <property type="nucleotide sequence ID" value="NC_018719.1"/>
</dbReference>
<dbReference type="InParanoid" id="K0ID05"/>
<dbReference type="HOGENOM" id="CLU_2392982_0_0_2"/>
<evidence type="ECO:0000313" key="3">
    <source>
        <dbReference type="Proteomes" id="UP000008037"/>
    </source>
</evidence>
<evidence type="ECO:0000313" key="2">
    <source>
        <dbReference type="EMBL" id="AFU57545.1"/>
    </source>
</evidence>
<evidence type="ECO:0000256" key="1">
    <source>
        <dbReference type="SAM" id="MobiDB-lite"/>
    </source>
</evidence>
<dbReference type="EMBL" id="CP002408">
    <property type="protein sequence ID" value="AFU57545.1"/>
    <property type="molecule type" value="Genomic_DNA"/>
</dbReference>
<sequence length="93" mass="10471">MKTRDRNDDKINNDVTASPFPTSSEPELEAIVGETYVADFQSHRLKTALSDKVAGYMHLGSGYYRRNKKSSSSTGVFSHRGKLYRISISVREI</sequence>
<proteinExistence type="predicted"/>
<dbReference type="STRING" id="1237085.Ngar_c06020"/>
<dbReference type="AlphaFoldDB" id="K0ID05"/>
<dbReference type="GeneID" id="13794997"/>
<organism evidence="2 3">
    <name type="scientific">Nitrososphaera gargensis (strain Ga9.2)</name>
    <dbReference type="NCBI Taxonomy" id="1237085"/>
    <lineage>
        <taxon>Archaea</taxon>
        <taxon>Nitrososphaerota</taxon>
        <taxon>Nitrososphaeria</taxon>
        <taxon>Nitrososphaerales</taxon>
        <taxon>Nitrososphaeraceae</taxon>
        <taxon>Nitrososphaera</taxon>
    </lineage>
</organism>
<gene>
    <name evidence="2" type="ordered locus">Ngar_c06020</name>
</gene>
<dbReference type="KEGG" id="nga:Ngar_c06020"/>
<reference evidence="2 3" key="1">
    <citation type="journal article" date="2012" name="Environ. Microbiol.">
        <title>The genome of the ammonia-oxidizing Candidatus Nitrososphaera gargensis: insights into metabolic versatility and environmental adaptations.</title>
        <authorList>
            <person name="Spang A."/>
            <person name="Poehlein A."/>
            <person name="Offre P."/>
            <person name="Zumbragel S."/>
            <person name="Haider S."/>
            <person name="Rychlik N."/>
            <person name="Nowka B."/>
            <person name="Schmeisser C."/>
            <person name="Lebedeva E.V."/>
            <person name="Rattei T."/>
            <person name="Bohm C."/>
            <person name="Schmid M."/>
            <person name="Galushko A."/>
            <person name="Hatzenpichler R."/>
            <person name="Weinmaier T."/>
            <person name="Daniel R."/>
            <person name="Schleper C."/>
            <person name="Spieck E."/>
            <person name="Streit W."/>
            <person name="Wagner M."/>
        </authorList>
    </citation>
    <scope>NUCLEOTIDE SEQUENCE [LARGE SCALE GENOMIC DNA]</scope>
    <source>
        <strain evidence="3">Ga9.2</strain>
    </source>
</reference>
<dbReference type="BioCyc" id="CNIT1237085:G1324-600-MONOMER"/>
<dbReference type="Proteomes" id="UP000008037">
    <property type="component" value="Chromosome"/>
</dbReference>